<dbReference type="NCBIfam" id="NF004044">
    <property type="entry name" value="PRK05561.1"/>
    <property type="match status" value="1"/>
</dbReference>
<dbReference type="PROSITE" id="PS52040">
    <property type="entry name" value="TOPO_IIA"/>
    <property type="match status" value="1"/>
</dbReference>
<evidence type="ECO:0000256" key="3">
    <source>
        <dbReference type="ARBA" id="ARBA00012895"/>
    </source>
</evidence>
<feature type="region of interest" description="Disordered" evidence="8">
    <location>
        <begin position="771"/>
        <end position="871"/>
    </location>
</feature>
<dbReference type="GO" id="GO:0005524">
    <property type="term" value="F:ATP binding"/>
    <property type="evidence" value="ECO:0007669"/>
    <property type="project" value="InterPro"/>
</dbReference>
<evidence type="ECO:0000256" key="4">
    <source>
        <dbReference type="ARBA" id="ARBA00023029"/>
    </source>
</evidence>
<evidence type="ECO:0000313" key="11">
    <source>
        <dbReference type="Proteomes" id="UP000285875"/>
    </source>
</evidence>
<evidence type="ECO:0000313" key="10">
    <source>
        <dbReference type="EMBL" id="AZZ39549.1"/>
    </source>
</evidence>
<dbReference type="SUPFAM" id="SSF101904">
    <property type="entry name" value="GyrA/ParC C-terminal domain-like"/>
    <property type="match status" value="1"/>
</dbReference>
<feature type="domain" description="Topo IIA-type catalytic" evidence="9">
    <location>
        <begin position="40"/>
        <end position="505"/>
    </location>
</feature>
<dbReference type="InterPro" id="IPR013760">
    <property type="entry name" value="Topo_IIA-like_dom_sf"/>
</dbReference>
<organism evidence="10 11">
    <name type="scientific">Acidipropionibacterium jensenii</name>
    <dbReference type="NCBI Taxonomy" id="1749"/>
    <lineage>
        <taxon>Bacteria</taxon>
        <taxon>Bacillati</taxon>
        <taxon>Actinomycetota</taxon>
        <taxon>Actinomycetes</taxon>
        <taxon>Propionibacteriales</taxon>
        <taxon>Propionibacteriaceae</taxon>
        <taxon>Acidipropionibacterium</taxon>
    </lineage>
</organism>
<dbReference type="InterPro" id="IPR050220">
    <property type="entry name" value="Type_II_DNA_Topoisomerases"/>
</dbReference>
<dbReference type="InterPro" id="IPR006691">
    <property type="entry name" value="GyrA/parC_rep"/>
</dbReference>
<protein>
    <recommendedName>
        <fullName evidence="3">DNA topoisomerase (ATP-hydrolyzing)</fullName>
        <ecNumber evidence="3">5.6.2.2</ecNumber>
    </recommendedName>
</protein>
<comment type="similarity">
    <text evidence="2">Belongs to the type II topoisomerase GyrA/ParC subunit family.</text>
</comment>
<dbReference type="GO" id="GO:0003677">
    <property type="term" value="F:DNA binding"/>
    <property type="evidence" value="ECO:0007669"/>
    <property type="project" value="UniProtKB-UniRule"/>
</dbReference>
<dbReference type="SMART" id="SM00434">
    <property type="entry name" value="TOP4c"/>
    <property type="match status" value="1"/>
</dbReference>
<feature type="compositionally biased region" description="Basic and acidic residues" evidence="8">
    <location>
        <begin position="845"/>
        <end position="859"/>
    </location>
</feature>
<dbReference type="PANTHER" id="PTHR43493:SF5">
    <property type="entry name" value="DNA GYRASE SUBUNIT A, CHLOROPLASTIC_MITOCHONDRIAL"/>
    <property type="match status" value="1"/>
</dbReference>
<dbReference type="Gene3D" id="1.10.268.10">
    <property type="entry name" value="Topoisomerase, domain 3"/>
    <property type="match status" value="1"/>
</dbReference>
<dbReference type="AlphaFoldDB" id="A0A3Q9UJH3"/>
<feature type="compositionally biased region" description="Low complexity" evidence="8">
    <location>
        <begin position="816"/>
        <end position="837"/>
    </location>
</feature>
<accession>A0A3Q9UJH3</accession>
<proteinExistence type="inferred from homology"/>
<dbReference type="Gene3D" id="3.30.1360.40">
    <property type="match status" value="1"/>
</dbReference>
<evidence type="ECO:0000256" key="1">
    <source>
        <dbReference type="ARBA" id="ARBA00000185"/>
    </source>
</evidence>
<dbReference type="InterPro" id="IPR002205">
    <property type="entry name" value="Topo_IIA_dom_A"/>
</dbReference>
<dbReference type="RefSeq" id="WP_097798916.1">
    <property type="nucleotide sequence ID" value="NZ_CP025570.1"/>
</dbReference>
<dbReference type="Pfam" id="PF03989">
    <property type="entry name" value="DNA_gyraseA_C"/>
    <property type="match status" value="2"/>
</dbReference>
<gene>
    <name evidence="10" type="ORF">C0Z10_07080</name>
</gene>
<keyword evidence="5 7" id="KW-0238">DNA-binding</keyword>
<dbReference type="GO" id="GO:0005737">
    <property type="term" value="C:cytoplasm"/>
    <property type="evidence" value="ECO:0007669"/>
    <property type="project" value="TreeGrafter"/>
</dbReference>
<keyword evidence="4 7" id="KW-0799">Topoisomerase</keyword>
<dbReference type="PANTHER" id="PTHR43493">
    <property type="entry name" value="DNA GYRASE/TOPOISOMERASE SUBUNIT A"/>
    <property type="match status" value="1"/>
</dbReference>
<dbReference type="Gene3D" id="2.120.10.90">
    <property type="entry name" value="DNA gyrase/topoisomerase IV, subunit A, C-terminal"/>
    <property type="match status" value="1"/>
</dbReference>
<dbReference type="Proteomes" id="UP000285875">
    <property type="component" value="Chromosome"/>
</dbReference>
<sequence>MARSTVDDDFTENIIDVDVSSEMENSYLEYAYSVIYSRALPDARDGLKPVQRRILYSMGDMGVRPDRPHVKSARVVGQVMGQLHPHGDSAIYDALVRMAQPWAMRLPLVDGHGNFGALDAGPAAMRYTECRMAPSAQAMIEGLDEDTVDFVPNYDGKETEPGVLPSAFPNLLVNGASGIAVGMATNIPTHNLVEVVAALRHLLVHPDADLDTMMRFIPGPDMPTGGRIVGLDGIRDAYATGRGTFRIRATTSIERVSPRRMGIVVTELPYMVGPEKIIDQIKTLVQSKRISGIADVKDLTDLANGTRLVIEVKNGINAEAMLSRLYRLTKLEDTFAVNAVALVQGQPRTLGLLDLLHIYLEHRLEVTLRRTTFRLHKAKDRLHLVEGLLTAIVDIDDVIAIIRSSQDASEARTRLIEAFDLDEIQANYILDMQLRRLTRYSTIELESERDDLLAEIDKLTVIATDDRQLRKVVSRELAAVSKTFGTPRRTVLLGSAGSAAGAEEPLEVPDSPSWVLLSSTGRLARVDTDEPLAWQGPRARHDTIASTALSSTRGEFGVLTSAGRLIRARTIDLVSLPATATAPSLAGGSPVDELVDLAAKELVIGVTSLSGDGPSLALGTRNGLVKRVNPELPTGDSWEVITLKDGDEVVGVAECQDPEAQLCFVTSDAHLLHYRAGLVRPQGRKGSGIAGIRASCPVIFFGAVAPRHAVVVTVAAAAADQLDGPATSVKVTDLSEYPAKGRGTAGVRCHRFLSSETVLALAWVGSEPAVACTSDGSPVELPTERGRRDGSGDRTAAPVVAVASRRHGPASDVECPVSPSTAPPASAAPVSGGPSQSEGTAGTDPESRPGPDRRNREDGSGTDSGQPELFD</sequence>
<evidence type="ECO:0000256" key="7">
    <source>
        <dbReference type="PROSITE-ProRule" id="PRU01384"/>
    </source>
</evidence>
<evidence type="ECO:0000259" key="9">
    <source>
        <dbReference type="PROSITE" id="PS52040"/>
    </source>
</evidence>
<dbReference type="EMBL" id="CP025570">
    <property type="protein sequence ID" value="AZZ39549.1"/>
    <property type="molecule type" value="Genomic_DNA"/>
</dbReference>
<evidence type="ECO:0000256" key="6">
    <source>
        <dbReference type="ARBA" id="ARBA00023235"/>
    </source>
</evidence>
<dbReference type="GO" id="GO:0006265">
    <property type="term" value="P:DNA topological change"/>
    <property type="evidence" value="ECO:0007669"/>
    <property type="project" value="UniProtKB-UniRule"/>
</dbReference>
<evidence type="ECO:0000256" key="5">
    <source>
        <dbReference type="ARBA" id="ARBA00023125"/>
    </source>
</evidence>
<dbReference type="KEGG" id="aji:C0Z10_07080"/>
<dbReference type="Gene3D" id="3.90.199.10">
    <property type="entry name" value="Topoisomerase II, domain 5"/>
    <property type="match status" value="1"/>
</dbReference>
<evidence type="ECO:0000256" key="8">
    <source>
        <dbReference type="SAM" id="MobiDB-lite"/>
    </source>
</evidence>
<dbReference type="Pfam" id="PF00521">
    <property type="entry name" value="DNA_topoisoIV"/>
    <property type="match status" value="1"/>
</dbReference>
<reference evidence="11" key="1">
    <citation type="submission" date="2017-12" db="EMBL/GenBank/DDBJ databases">
        <title>Whole genome sequencing of Acidipropionibacterium jensenii strains JS279 and JS280.</title>
        <authorList>
            <person name="Deptula P."/>
            <person name="Laine P."/>
            <person name="Smolander O.-P."/>
            <person name="Paulin L."/>
            <person name="Auvinen P."/>
            <person name="Varmanen P."/>
        </authorList>
    </citation>
    <scope>NUCLEOTIDE SEQUENCE [LARGE SCALE GENOMIC DNA]</scope>
    <source>
        <strain evidence="11">JS280</strain>
    </source>
</reference>
<dbReference type="FunFam" id="1.10.268.10:FF:000001">
    <property type="entry name" value="DNA gyrase subunit A"/>
    <property type="match status" value="1"/>
</dbReference>
<comment type="catalytic activity">
    <reaction evidence="1 7">
        <text>ATP-dependent breakage, passage and rejoining of double-stranded DNA.</text>
        <dbReference type="EC" id="5.6.2.2"/>
    </reaction>
</comment>
<feature type="compositionally biased region" description="Basic and acidic residues" evidence="8">
    <location>
        <begin position="782"/>
        <end position="792"/>
    </location>
</feature>
<dbReference type="InterPro" id="IPR013757">
    <property type="entry name" value="Topo_IIA_A_a_sf"/>
</dbReference>
<dbReference type="InterPro" id="IPR035516">
    <property type="entry name" value="Gyrase/topoIV_suA_C"/>
</dbReference>
<dbReference type="EC" id="5.6.2.2" evidence="3"/>
<dbReference type="FunFam" id="3.30.1360.40:FF:000002">
    <property type="entry name" value="DNA gyrase subunit A"/>
    <property type="match status" value="1"/>
</dbReference>
<dbReference type="SUPFAM" id="SSF56719">
    <property type="entry name" value="Type II DNA topoisomerase"/>
    <property type="match status" value="1"/>
</dbReference>
<dbReference type="GO" id="GO:0034335">
    <property type="term" value="F:DNA negative supercoiling activity"/>
    <property type="evidence" value="ECO:0007669"/>
    <property type="project" value="UniProtKB-ARBA"/>
</dbReference>
<dbReference type="CDD" id="cd00187">
    <property type="entry name" value="TOP4c"/>
    <property type="match status" value="1"/>
</dbReference>
<dbReference type="GO" id="GO:0009330">
    <property type="term" value="C:DNA topoisomerase type II (double strand cut, ATP-hydrolyzing) complex"/>
    <property type="evidence" value="ECO:0007669"/>
    <property type="project" value="TreeGrafter"/>
</dbReference>
<name>A0A3Q9UJH3_9ACTN</name>
<dbReference type="InterPro" id="IPR013758">
    <property type="entry name" value="Topo_IIA_A/C_ab"/>
</dbReference>
<keyword evidence="6 7" id="KW-0413">Isomerase</keyword>
<feature type="active site" description="O-(5'-phospho-DNA)-tyrosine intermediate" evidence="7">
    <location>
        <position position="127"/>
    </location>
</feature>
<evidence type="ECO:0000256" key="2">
    <source>
        <dbReference type="ARBA" id="ARBA00008263"/>
    </source>
</evidence>